<evidence type="ECO:0000256" key="11">
    <source>
        <dbReference type="ARBA" id="ARBA00022989"/>
    </source>
</evidence>
<evidence type="ECO:0000256" key="12">
    <source>
        <dbReference type="ARBA" id="ARBA00023012"/>
    </source>
</evidence>
<evidence type="ECO:0000256" key="4">
    <source>
        <dbReference type="ARBA" id="ARBA00022475"/>
    </source>
</evidence>
<dbReference type="PANTHER" id="PTHR45528">
    <property type="entry name" value="SENSOR HISTIDINE KINASE CPXA"/>
    <property type="match status" value="1"/>
</dbReference>
<dbReference type="EC" id="2.7.13.3" evidence="3"/>
<feature type="transmembrane region" description="Helical" evidence="14">
    <location>
        <begin position="7"/>
        <end position="34"/>
    </location>
</feature>
<keyword evidence="7 14" id="KW-0812">Transmembrane</keyword>
<dbReference type="CDD" id="cd06225">
    <property type="entry name" value="HAMP"/>
    <property type="match status" value="1"/>
</dbReference>
<dbReference type="Pfam" id="PF02518">
    <property type="entry name" value="HATPase_c"/>
    <property type="match status" value="1"/>
</dbReference>
<reference evidence="17 18" key="1">
    <citation type="submission" date="2015-09" db="EMBL/GenBank/DDBJ databases">
        <title>Genome sequencing project for genomic taxonomy and phylogenomics of Bacillus-like bacteria.</title>
        <authorList>
            <person name="Liu B."/>
            <person name="Wang J."/>
            <person name="Zhu Y."/>
            <person name="Liu G."/>
            <person name="Chen Q."/>
            <person name="Chen Z."/>
            <person name="Lan J."/>
            <person name="Che J."/>
            <person name="Ge C."/>
            <person name="Shi H."/>
            <person name="Pan Z."/>
            <person name="Liu X."/>
        </authorList>
    </citation>
    <scope>NUCLEOTIDE SEQUENCE [LARGE SCALE GENOMIC DNA]</scope>
    <source>
        <strain evidence="17 18">DSM 8552</strain>
    </source>
</reference>
<evidence type="ECO:0000259" key="15">
    <source>
        <dbReference type="PROSITE" id="PS50109"/>
    </source>
</evidence>
<dbReference type="PROSITE" id="PS50885">
    <property type="entry name" value="HAMP"/>
    <property type="match status" value="1"/>
</dbReference>
<evidence type="ECO:0000256" key="13">
    <source>
        <dbReference type="ARBA" id="ARBA00023136"/>
    </source>
</evidence>
<dbReference type="GO" id="GO:0016301">
    <property type="term" value="F:kinase activity"/>
    <property type="evidence" value="ECO:0007669"/>
    <property type="project" value="UniProtKB-KW"/>
</dbReference>
<comment type="subcellular location">
    <subcellularLocation>
        <location evidence="2">Cell membrane</location>
        <topology evidence="2">Multi-pass membrane protein</topology>
    </subcellularLocation>
</comment>
<evidence type="ECO:0000313" key="18">
    <source>
        <dbReference type="Proteomes" id="UP000051063"/>
    </source>
</evidence>
<dbReference type="Pfam" id="PF00672">
    <property type="entry name" value="HAMP"/>
    <property type="match status" value="1"/>
</dbReference>
<gene>
    <name evidence="17" type="ORF">AN963_13510</name>
</gene>
<evidence type="ECO:0000313" key="17">
    <source>
        <dbReference type="EMBL" id="KQL46020.1"/>
    </source>
</evidence>
<dbReference type="Pfam" id="PF00512">
    <property type="entry name" value="HisKA"/>
    <property type="match status" value="1"/>
</dbReference>
<dbReference type="Gene3D" id="6.10.340.10">
    <property type="match status" value="1"/>
</dbReference>
<evidence type="ECO:0000256" key="2">
    <source>
        <dbReference type="ARBA" id="ARBA00004651"/>
    </source>
</evidence>
<keyword evidence="9 17" id="KW-0418">Kinase</keyword>
<evidence type="ECO:0000256" key="14">
    <source>
        <dbReference type="SAM" id="Phobius"/>
    </source>
</evidence>
<dbReference type="InterPro" id="IPR004358">
    <property type="entry name" value="Sig_transdc_His_kin-like_C"/>
</dbReference>
<keyword evidence="10" id="KW-0067">ATP-binding</keyword>
<evidence type="ECO:0000256" key="9">
    <source>
        <dbReference type="ARBA" id="ARBA00022777"/>
    </source>
</evidence>
<dbReference type="Gene3D" id="3.30.565.10">
    <property type="entry name" value="Histidine kinase-like ATPase, C-terminal domain"/>
    <property type="match status" value="1"/>
</dbReference>
<keyword evidence="18" id="KW-1185">Reference proteome</keyword>
<dbReference type="Gene3D" id="1.10.287.130">
    <property type="match status" value="1"/>
</dbReference>
<dbReference type="PRINTS" id="PR00344">
    <property type="entry name" value="BCTRLSENSOR"/>
</dbReference>
<protein>
    <recommendedName>
        <fullName evidence="3">histidine kinase</fullName>
        <ecNumber evidence="3">2.7.13.3</ecNumber>
    </recommendedName>
</protein>
<keyword evidence="13 14" id="KW-0472">Membrane</keyword>
<dbReference type="InterPro" id="IPR036890">
    <property type="entry name" value="HATPase_C_sf"/>
</dbReference>
<keyword evidence="5" id="KW-0597">Phosphoprotein</keyword>
<sequence length="491" mass="55356">MSIKTRLLLSYIAMIIVPVFLFGLTASTLASVFFGDMARGGNEGGRPPFWNMFNERNEVLAGVKFMANHDPDRLLDQSVLTSVDSQLNPLKAAVVLEKNGAVVFASPALREADLDQLLKGAEGVEKMRWPVKQGYIVEPFDFTFHDQSAGRVYFLSDPKQLFVIGRNFVLSLVLSLLVIIGLTNGVLTYLVSRSIIKPLHTLKRVAEDIKEGNLERPVRLNRKDELGELGDAFEEMRGRLHDSIRLQLQYEENRKELIASISHDLKTPITGIQACVQAMTDGIADTELKREKYLKMIAIKSQQMNQLIDELFLFSRLDQKKLPFHWEEVDMTSFMTDLVEELQLDPRMEDVHVTLSCPDRQRLLVMADREKLGRVFMNVIDNSLKYLDKQEKRIRFELTHENEYVNISMEDNGSGIDQEALPYIFDRFYRVDPSRNAATGGSGLGLAIVKQIVEGHGGSVMATSQLGAGTSIRVTLPRRNELGGELSSDTF</sequence>
<feature type="domain" description="Histidine kinase" evidence="15">
    <location>
        <begin position="260"/>
        <end position="480"/>
    </location>
</feature>
<dbReference type="PROSITE" id="PS50109">
    <property type="entry name" value="HIS_KIN"/>
    <property type="match status" value="1"/>
</dbReference>
<dbReference type="InterPro" id="IPR003661">
    <property type="entry name" value="HisK_dim/P_dom"/>
</dbReference>
<dbReference type="SUPFAM" id="SSF47384">
    <property type="entry name" value="Homodimeric domain of signal transducing histidine kinase"/>
    <property type="match status" value="1"/>
</dbReference>
<dbReference type="SMART" id="SM00387">
    <property type="entry name" value="HATPase_c"/>
    <property type="match status" value="1"/>
</dbReference>
<name>A0ABR5N5Z4_BRECH</name>
<keyword evidence="4" id="KW-1003">Cell membrane</keyword>
<comment type="caution">
    <text evidence="17">The sequence shown here is derived from an EMBL/GenBank/DDBJ whole genome shotgun (WGS) entry which is preliminary data.</text>
</comment>
<dbReference type="SUPFAM" id="SSF158472">
    <property type="entry name" value="HAMP domain-like"/>
    <property type="match status" value="1"/>
</dbReference>
<organism evidence="17 18">
    <name type="scientific">Brevibacillus choshinensis</name>
    <dbReference type="NCBI Taxonomy" id="54911"/>
    <lineage>
        <taxon>Bacteria</taxon>
        <taxon>Bacillati</taxon>
        <taxon>Bacillota</taxon>
        <taxon>Bacilli</taxon>
        <taxon>Bacillales</taxon>
        <taxon>Paenibacillaceae</taxon>
        <taxon>Brevibacillus</taxon>
    </lineage>
</organism>
<proteinExistence type="predicted"/>
<evidence type="ECO:0000256" key="8">
    <source>
        <dbReference type="ARBA" id="ARBA00022741"/>
    </source>
</evidence>
<evidence type="ECO:0000256" key="7">
    <source>
        <dbReference type="ARBA" id="ARBA00022692"/>
    </source>
</evidence>
<dbReference type="SUPFAM" id="SSF55874">
    <property type="entry name" value="ATPase domain of HSP90 chaperone/DNA topoisomerase II/histidine kinase"/>
    <property type="match status" value="1"/>
</dbReference>
<evidence type="ECO:0000256" key="10">
    <source>
        <dbReference type="ARBA" id="ARBA00022840"/>
    </source>
</evidence>
<dbReference type="PANTHER" id="PTHR45528:SF1">
    <property type="entry name" value="SENSOR HISTIDINE KINASE CPXA"/>
    <property type="match status" value="1"/>
</dbReference>
<keyword evidence="8" id="KW-0547">Nucleotide-binding</keyword>
<dbReference type="InterPro" id="IPR003594">
    <property type="entry name" value="HATPase_dom"/>
</dbReference>
<evidence type="ECO:0000256" key="5">
    <source>
        <dbReference type="ARBA" id="ARBA00022553"/>
    </source>
</evidence>
<keyword evidence="11 14" id="KW-1133">Transmembrane helix</keyword>
<dbReference type="Proteomes" id="UP000051063">
    <property type="component" value="Unassembled WGS sequence"/>
</dbReference>
<comment type="catalytic activity">
    <reaction evidence="1">
        <text>ATP + protein L-histidine = ADP + protein N-phospho-L-histidine.</text>
        <dbReference type="EC" id="2.7.13.3"/>
    </reaction>
</comment>
<keyword evidence="12" id="KW-0902">Two-component regulatory system</keyword>
<dbReference type="EMBL" id="LJJB01000010">
    <property type="protein sequence ID" value="KQL46020.1"/>
    <property type="molecule type" value="Genomic_DNA"/>
</dbReference>
<feature type="domain" description="HAMP" evidence="16">
    <location>
        <begin position="193"/>
        <end position="245"/>
    </location>
</feature>
<dbReference type="InterPro" id="IPR003660">
    <property type="entry name" value="HAMP_dom"/>
</dbReference>
<dbReference type="InterPro" id="IPR005467">
    <property type="entry name" value="His_kinase_dom"/>
</dbReference>
<dbReference type="RefSeq" id="WP_055745093.1">
    <property type="nucleotide sequence ID" value="NZ_LJJB01000010.1"/>
</dbReference>
<evidence type="ECO:0000259" key="16">
    <source>
        <dbReference type="PROSITE" id="PS50885"/>
    </source>
</evidence>
<keyword evidence="6" id="KW-0808">Transferase</keyword>
<feature type="transmembrane region" description="Helical" evidence="14">
    <location>
        <begin position="168"/>
        <end position="191"/>
    </location>
</feature>
<dbReference type="SMART" id="SM00304">
    <property type="entry name" value="HAMP"/>
    <property type="match status" value="1"/>
</dbReference>
<dbReference type="SMART" id="SM00388">
    <property type="entry name" value="HisKA"/>
    <property type="match status" value="1"/>
</dbReference>
<dbReference type="CDD" id="cd00082">
    <property type="entry name" value="HisKA"/>
    <property type="match status" value="1"/>
</dbReference>
<dbReference type="InterPro" id="IPR036097">
    <property type="entry name" value="HisK_dim/P_sf"/>
</dbReference>
<dbReference type="InterPro" id="IPR050398">
    <property type="entry name" value="HssS/ArlS-like"/>
</dbReference>
<evidence type="ECO:0000256" key="6">
    <source>
        <dbReference type="ARBA" id="ARBA00022679"/>
    </source>
</evidence>
<evidence type="ECO:0000256" key="1">
    <source>
        <dbReference type="ARBA" id="ARBA00000085"/>
    </source>
</evidence>
<accession>A0ABR5N5Z4</accession>
<evidence type="ECO:0000256" key="3">
    <source>
        <dbReference type="ARBA" id="ARBA00012438"/>
    </source>
</evidence>
<dbReference type="CDD" id="cd00075">
    <property type="entry name" value="HATPase"/>
    <property type="match status" value="1"/>
</dbReference>